<dbReference type="InterPro" id="IPR036986">
    <property type="entry name" value="S4_RNA-bd_sf"/>
</dbReference>
<evidence type="ECO:0000256" key="5">
    <source>
        <dbReference type="RuleBase" id="RU003887"/>
    </source>
</evidence>
<dbReference type="Pfam" id="PF00849">
    <property type="entry name" value="PseudoU_synth_2"/>
    <property type="match status" value="1"/>
</dbReference>
<dbReference type="GO" id="GO:0120159">
    <property type="term" value="F:rRNA pseudouridine synthase activity"/>
    <property type="evidence" value="ECO:0007669"/>
    <property type="project" value="UniProtKB-ARBA"/>
</dbReference>
<dbReference type="NCBIfam" id="TIGR00093">
    <property type="entry name" value="pseudouridine synthase"/>
    <property type="match status" value="1"/>
</dbReference>
<dbReference type="Gene3D" id="3.30.70.580">
    <property type="entry name" value="Pseudouridine synthase I, catalytic domain, N-terminal subdomain"/>
    <property type="match status" value="1"/>
</dbReference>
<dbReference type="Proteomes" id="UP000197058">
    <property type="component" value="Chromosome"/>
</dbReference>
<dbReference type="SUPFAM" id="SSF55120">
    <property type="entry name" value="Pseudouridine synthase"/>
    <property type="match status" value="1"/>
</dbReference>
<feature type="domain" description="RNA-binding S4" evidence="6">
    <location>
        <begin position="1"/>
        <end position="59"/>
    </location>
</feature>
<evidence type="ECO:0000259" key="6">
    <source>
        <dbReference type="SMART" id="SM00363"/>
    </source>
</evidence>
<dbReference type="InterPro" id="IPR020094">
    <property type="entry name" value="TruA/RsuA/RluB/E/F_N"/>
</dbReference>
<dbReference type="PANTHER" id="PTHR47683:SF4">
    <property type="entry name" value="PSEUDOURIDINE SYNTHASE"/>
    <property type="match status" value="1"/>
</dbReference>
<evidence type="ECO:0000256" key="3">
    <source>
        <dbReference type="ARBA" id="ARBA00023235"/>
    </source>
</evidence>
<dbReference type="InterPro" id="IPR000748">
    <property type="entry name" value="PsdUridine_synth_RsuA/RluB/E/F"/>
</dbReference>
<dbReference type="InterPro" id="IPR050343">
    <property type="entry name" value="RsuA_PseudoU_synthase"/>
</dbReference>
<dbReference type="GO" id="GO:0000455">
    <property type="term" value="P:enzyme-directed rRNA pseudouridine synthesis"/>
    <property type="evidence" value="ECO:0007669"/>
    <property type="project" value="UniProtKB-ARBA"/>
</dbReference>
<protein>
    <recommendedName>
        <fullName evidence="5">Pseudouridine synthase</fullName>
        <ecNumber evidence="5">5.4.99.-</ecNumber>
    </recommendedName>
</protein>
<keyword evidence="2 4" id="KW-0694">RNA-binding</keyword>
<dbReference type="PROSITE" id="PS50889">
    <property type="entry name" value="S4"/>
    <property type="match status" value="1"/>
</dbReference>
<dbReference type="InterPro" id="IPR018496">
    <property type="entry name" value="PsdUridine_synth_RsuA/RluB_CS"/>
</dbReference>
<dbReference type="CDD" id="cd00165">
    <property type="entry name" value="S4"/>
    <property type="match status" value="1"/>
</dbReference>
<dbReference type="EC" id="5.4.99.-" evidence="5"/>
<reference evidence="8" key="1">
    <citation type="submission" date="2017-06" db="EMBL/GenBank/DDBJ databases">
        <title>FDA dAtabase for Regulatory Grade micrObial Sequences (FDA-ARGOS): Supporting development and validation of Infectious Disease Dx tests.</title>
        <authorList>
            <person name="Goldberg B."/>
            <person name="Campos J."/>
            <person name="Tallon L."/>
            <person name="Sadzewicz L."/>
            <person name="Sengamalay N."/>
            <person name="Ott S."/>
            <person name="Godinez A."/>
            <person name="Nagaraj S."/>
            <person name="Vavikolanu K."/>
            <person name="Nadendla S."/>
            <person name="George J."/>
            <person name="Geyer C."/>
            <person name="Sichtig H."/>
        </authorList>
    </citation>
    <scope>NUCLEOTIDE SEQUENCE [LARGE SCALE GENOMIC DNA]</scope>
    <source>
        <strain evidence="8">FDAARGOS_285</strain>
    </source>
</reference>
<dbReference type="Gene3D" id="3.10.290.10">
    <property type="entry name" value="RNA-binding S4 domain"/>
    <property type="match status" value="1"/>
</dbReference>
<dbReference type="CDD" id="cd02553">
    <property type="entry name" value="PseudoU_synth_RsuA"/>
    <property type="match status" value="1"/>
</dbReference>
<dbReference type="PANTHER" id="PTHR47683">
    <property type="entry name" value="PSEUDOURIDINE SYNTHASE FAMILY PROTEIN-RELATED"/>
    <property type="match status" value="1"/>
</dbReference>
<accession>A0AAI8GV59</accession>
<name>A0AAI8GV59_MAMSC</name>
<dbReference type="KEGG" id="sscu:CEP64_04480"/>
<dbReference type="FunFam" id="3.30.70.1560:FF:000001">
    <property type="entry name" value="Pseudouridine synthase"/>
    <property type="match status" value="1"/>
</dbReference>
<dbReference type="GO" id="GO:0003723">
    <property type="term" value="F:RNA binding"/>
    <property type="evidence" value="ECO:0007669"/>
    <property type="project" value="UniProtKB-KW"/>
</dbReference>
<evidence type="ECO:0000313" key="7">
    <source>
        <dbReference type="EMBL" id="ASE35606.1"/>
    </source>
</evidence>
<dbReference type="InterPro" id="IPR042092">
    <property type="entry name" value="PsdUridine_s_RsuA/RluB/E/F_cat"/>
</dbReference>
<proteinExistence type="inferred from homology"/>
<dbReference type="InterPro" id="IPR006145">
    <property type="entry name" value="PsdUridine_synth_RsuA/RluA"/>
</dbReference>
<dbReference type="AlphaFoldDB" id="A0AAI8GV59"/>
<gene>
    <name evidence="7" type="ORF">CEP64_04480</name>
</gene>
<keyword evidence="3 5" id="KW-0413">Isomerase</keyword>
<evidence type="ECO:0000256" key="2">
    <source>
        <dbReference type="ARBA" id="ARBA00022884"/>
    </source>
</evidence>
<dbReference type="SUPFAM" id="SSF55174">
    <property type="entry name" value="Alpha-L RNA-binding motif"/>
    <property type="match status" value="1"/>
</dbReference>
<dbReference type="InterPro" id="IPR020103">
    <property type="entry name" value="PsdUridine_synth_cat_dom_sf"/>
</dbReference>
<evidence type="ECO:0000256" key="4">
    <source>
        <dbReference type="PROSITE-ProRule" id="PRU00182"/>
    </source>
</evidence>
<dbReference type="GO" id="GO:0005829">
    <property type="term" value="C:cytosol"/>
    <property type="evidence" value="ECO:0007669"/>
    <property type="project" value="UniProtKB-ARBA"/>
</dbReference>
<dbReference type="PROSITE" id="PS01149">
    <property type="entry name" value="PSI_RSU"/>
    <property type="match status" value="1"/>
</dbReference>
<dbReference type="InterPro" id="IPR002942">
    <property type="entry name" value="S4_RNA-bd"/>
</dbReference>
<dbReference type="Pfam" id="PF01479">
    <property type="entry name" value="S4"/>
    <property type="match status" value="1"/>
</dbReference>
<sequence length="235" mass="26911">MRLDKFLANSGIGTRKEVKKFLKKNLVSVNDEIVKKPEMHINPEDDVITFDDIPIEYEPVVYLMMNKPAGFVSATEDDEHETVIDIVPEYMHLDLFPVGRLDKDTEGLLLLTNDGKFSHQLMSPKQKVAKKYYVEVSAHISDDAIDIFKAGIDLGDFTSSPSELEIVENGEESIAYVTIYEGKFHQVKRMFHAIGCEVTYLKRVQIADLELDERLELGEYRHLLEEDFKLLNLSV</sequence>
<dbReference type="SMART" id="SM00363">
    <property type="entry name" value="S4"/>
    <property type="match status" value="1"/>
</dbReference>
<evidence type="ECO:0000313" key="8">
    <source>
        <dbReference type="Proteomes" id="UP000197058"/>
    </source>
</evidence>
<organism evidence="7 8">
    <name type="scientific">Mammaliicoccus sciuri</name>
    <name type="common">Staphylococcus sciuri</name>
    <dbReference type="NCBI Taxonomy" id="1296"/>
    <lineage>
        <taxon>Bacteria</taxon>
        <taxon>Bacillati</taxon>
        <taxon>Bacillota</taxon>
        <taxon>Bacilli</taxon>
        <taxon>Bacillales</taxon>
        <taxon>Staphylococcaceae</taxon>
        <taxon>Mammaliicoccus</taxon>
    </lineage>
</organism>
<evidence type="ECO:0000256" key="1">
    <source>
        <dbReference type="ARBA" id="ARBA00008348"/>
    </source>
</evidence>
<dbReference type="EMBL" id="CP022046">
    <property type="protein sequence ID" value="ASE35606.1"/>
    <property type="molecule type" value="Genomic_DNA"/>
</dbReference>
<dbReference type="RefSeq" id="WP_058592092.1">
    <property type="nucleotide sequence ID" value="NZ_CP022046.2"/>
</dbReference>
<dbReference type="Gene3D" id="3.30.70.1560">
    <property type="entry name" value="Alpha-L RNA-binding motif"/>
    <property type="match status" value="1"/>
</dbReference>
<comment type="similarity">
    <text evidence="1 5">Belongs to the pseudouridine synthase RsuA family.</text>
</comment>